<dbReference type="AlphaFoldDB" id="A0A1L7CSN1"/>
<evidence type="ECO:0000256" key="2">
    <source>
        <dbReference type="SAM" id="Phobius"/>
    </source>
</evidence>
<gene>
    <name evidence="3" type="ORF">CFRA_05895</name>
</gene>
<feature type="transmembrane region" description="Helical" evidence="2">
    <location>
        <begin position="26"/>
        <end position="46"/>
    </location>
</feature>
<dbReference type="Pfam" id="PF04186">
    <property type="entry name" value="FxsA"/>
    <property type="match status" value="1"/>
</dbReference>
<dbReference type="PANTHER" id="PTHR35335:SF1">
    <property type="entry name" value="UPF0716 PROTEIN FXSA"/>
    <property type="match status" value="1"/>
</dbReference>
<feature type="transmembrane region" description="Helical" evidence="2">
    <location>
        <begin position="67"/>
        <end position="95"/>
    </location>
</feature>
<evidence type="ECO:0000313" key="3">
    <source>
        <dbReference type="EMBL" id="APT88853.1"/>
    </source>
</evidence>
<name>A0A1L7CSN1_9CORY</name>
<dbReference type="GO" id="GO:0016020">
    <property type="term" value="C:membrane"/>
    <property type="evidence" value="ECO:0007669"/>
    <property type="project" value="InterPro"/>
</dbReference>
<dbReference type="EMBL" id="CP009247">
    <property type="protein sequence ID" value="APT88853.1"/>
    <property type="molecule type" value="Genomic_DNA"/>
</dbReference>
<organism evidence="3 4">
    <name type="scientific">Corynebacterium frankenforstense DSM 45800</name>
    <dbReference type="NCBI Taxonomy" id="1437875"/>
    <lineage>
        <taxon>Bacteria</taxon>
        <taxon>Bacillati</taxon>
        <taxon>Actinomycetota</taxon>
        <taxon>Actinomycetes</taxon>
        <taxon>Mycobacteriales</taxon>
        <taxon>Corynebacteriaceae</taxon>
        <taxon>Corynebacterium</taxon>
    </lineage>
</organism>
<evidence type="ECO:0000256" key="1">
    <source>
        <dbReference type="SAM" id="MobiDB-lite"/>
    </source>
</evidence>
<dbReference type="InterPro" id="IPR007313">
    <property type="entry name" value="FxsA"/>
</dbReference>
<dbReference type="RefSeq" id="WP_075664910.1">
    <property type="nucleotide sequence ID" value="NZ_CP009247.1"/>
</dbReference>
<evidence type="ECO:0008006" key="5">
    <source>
        <dbReference type="Google" id="ProtNLM"/>
    </source>
</evidence>
<protein>
    <recommendedName>
        <fullName evidence="5">Exlusion protein FxsA</fullName>
    </recommendedName>
</protein>
<dbReference type="KEGG" id="cfk:CFRA_05895"/>
<dbReference type="NCBIfam" id="NF008528">
    <property type="entry name" value="PRK11463.1-2"/>
    <property type="match status" value="1"/>
</dbReference>
<dbReference type="PANTHER" id="PTHR35335">
    <property type="entry name" value="UPF0716 PROTEIN FXSA"/>
    <property type="match status" value="1"/>
</dbReference>
<sequence length="182" mass="19600">MPYLIVIPYLVIEALAFWAVASWLGVGWALLLLFAFFFLGLGLAGLEMRTIATRAAGNRERPGKAAGGIGLTAAGAVLVAAPGFVTTFLGLLLIFGPTRELIRRGLARRLRTFLEDMGARTFEATAHFGPRTSYGSFNDHEVIDEDEIEKFRRELDDFDGDTGENGDSGDGNTGGNKGTDGR</sequence>
<keyword evidence="4" id="KW-1185">Reference proteome</keyword>
<keyword evidence="2" id="KW-0472">Membrane</keyword>
<keyword evidence="2" id="KW-1133">Transmembrane helix</keyword>
<feature type="compositionally biased region" description="Gly residues" evidence="1">
    <location>
        <begin position="166"/>
        <end position="182"/>
    </location>
</feature>
<proteinExistence type="predicted"/>
<reference evidence="3 4" key="1">
    <citation type="submission" date="2014-08" db="EMBL/GenBank/DDBJ databases">
        <title>Complete genome sequence of Corynebacterium frankenforstense ST18(T) (=DSM 45800(T)), isolated from raw cow milk.</title>
        <authorList>
            <person name="Ruckert C."/>
            <person name="Albersmeier A."/>
            <person name="Winkler A."/>
            <person name="Lipski A."/>
            <person name="Kalinowski J."/>
        </authorList>
    </citation>
    <scope>NUCLEOTIDE SEQUENCE [LARGE SCALE GENOMIC DNA]</scope>
    <source>
        <strain evidence="3 4">ST18</strain>
    </source>
</reference>
<evidence type="ECO:0000313" key="4">
    <source>
        <dbReference type="Proteomes" id="UP000185434"/>
    </source>
</evidence>
<dbReference type="OrthoDB" id="4422778at2"/>
<dbReference type="STRING" id="1437875.CFRA_05895"/>
<accession>A0A1L7CSN1</accession>
<dbReference type="Proteomes" id="UP000185434">
    <property type="component" value="Chromosome"/>
</dbReference>
<feature type="region of interest" description="Disordered" evidence="1">
    <location>
        <begin position="153"/>
        <end position="182"/>
    </location>
</feature>
<keyword evidence="2" id="KW-0812">Transmembrane</keyword>